<name>A0A212KHW6_9BACT</name>
<dbReference type="RefSeq" id="WP_192113021.1">
    <property type="nucleotide sequence ID" value="NZ_CABUEN010000006.1"/>
</dbReference>
<evidence type="ECO:0000259" key="1">
    <source>
        <dbReference type="Pfam" id="PF20229"/>
    </source>
</evidence>
<dbReference type="Pfam" id="PF20229">
    <property type="entry name" value="ChrB_N"/>
    <property type="match status" value="1"/>
</dbReference>
<evidence type="ECO:0000313" key="2">
    <source>
        <dbReference type="EMBL" id="SBW11293.1"/>
    </source>
</evidence>
<proteinExistence type="predicted"/>
<organism evidence="2">
    <name type="scientific">uncultured Desulfovibrio sp</name>
    <dbReference type="NCBI Taxonomy" id="167968"/>
    <lineage>
        <taxon>Bacteria</taxon>
        <taxon>Pseudomonadati</taxon>
        <taxon>Thermodesulfobacteriota</taxon>
        <taxon>Desulfovibrionia</taxon>
        <taxon>Desulfovibrionales</taxon>
        <taxon>Desulfovibrionaceae</taxon>
        <taxon>Desulfovibrio</taxon>
        <taxon>environmental samples</taxon>
    </lineage>
</organism>
<feature type="domain" description="ChrB N-terminal" evidence="1">
    <location>
        <begin position="18"/>
        <end position="172"/>
    </location>
</feature>
<sequence length="175" mass="20241">MRFLFFSYTLPTKAAKGRVQVWRQLKKTGAISYRGLWVIPFNKERIPLLEELAALVLSLEGESLVFEGKLLNDADEGRVLDNLGEASRLEYTELLDKCADYLKEIEKETAAENFIFAEVEENEEELEKLKNWFKKIQKRQIVEIPEKEQAITAIAKCEEVFEQFSAVAYERADKA</sequence>
<dbReference type="AlphaFoldDB" id="A0A212KHW6"/>
<protein>
    <submittedName>
        <fullName evidence="2">ChrB domain protein</fullName>
    </submittedName>
</protein>
<accession>A0A212KHW6</accession>
<gene>
    <name evidence="2" type="ORF">KM92DES2_20019</name>
</gene>
<dbReference type="EMBL" id="FLUP01000002">
    <property type="protein sequence ID" value="SBW11293.1"/>
    <property type="molecule type" value="Genomic_DNA"/>
</dbReference>
<dbReference type="InterPro" id="IPR046858">
    <property type="entry name" value="ChrB_N"/>
</dbReference>
<reference evidence="2" key="1">
    <citation type="submission" date="2016-04" db="EMBL/GenBank/DDBJ databases">
        <authorList>
            <person name="Evans L.H."/>
            <person name="Alamgir A."/>
            <person name="Owens N."/>
            <person name="Weber N.D."/>
            <person name="Virtaneva K."/>
            <person name="Barbian K."/>
            <person name="Babar A."/>
            <person name="Rosenke K."/>
        </authorList>
    </citation>
    <scope>NUCLEOTIDE SEQUENCE</scope>
    <source>
        <strain evidence="2">92-2</strain>
    </source>
</reference>